<sequence>MVSNDGFHHLPCSSRWSSGHYRFFKKSSTSVVCCCCEWFREIHVQLLSLSLHTPWRNGQILIDHKHFLSSPSALPGGVESFCSTAVIFSPSPSILSRETKE</sequence>
<protein>
    <submittedName>
        <fullName evidence="1">Uncharacterized protein</fullName>
    </submittedName>
</protein>
<dbReference type="EMBL" id="RXGB01001322">
    <property type="protein sequence ID" value="TMW99408.1"/>
    <property type="molecule type" value="Genomic_DNA"/>
</dbReference>
<dbReference type="AlphaFoldDB" id="A0A6N2BZK7"/>
<name>A0A6N2BZK7_SOLCI</name>
<comment type="caution">
    <text evidence="1">The sequence shown here is derived from an EMBL/GenBank/DDBJ whole genome shotgun (WGS) entry which is preliminary data.</text>
</comment>
<gene>
    <name evidence="1" type="ORF">EJD97_002629</name>
</gene>
<reference evidence="1" key="1">
    <citation type="submission" date="2019-05" db="EMBL/GenBank/DDBJ databases">
        <title>The de novo reference genome and transcriptome assemblies of the wild tomato species Solanum chilense.</title>
        <authorList>
            <person name="Stam R."/>
            <person name="Nosenko T."/>
            <person name="Hoerger A.C."/>
            <person name="Stephan W."/>
            <person name="Seidel M.A."/>
            <person name="Kuhn J.M.M."/>
            <person name="Haberer G."/>
            <person name="Tellier A."/>
        </authorList>
    </citation>
    <scope>NUCLEOTIDE SEQUENCE</scope>
    <source>
        <tissue evidence="1">Mature leaves</tissue>
    </source>
</reference>
<organism evidence="1">
    <name type="scientific">Solanum chilense</name>
    <name type="common">Tomato</name>
    <name type="synonym">Lycopersicon chilense</name>
    <dbReference type="NCBI Taxonomy" id="4083"/>
    <lineage>
        <taxon>Eukaryota</taxon>
        <taxon>Viridiplantae</taxon>
        <taxon>Streptophyta</taxon>
        <taxon>Embryophyta</taxon>
        <taxon>Tracheophyta</taxon>
        <taxon>Spermatophyta</taxon>
        <taxon>Magnoliopsida</taxon>
        <taxon>eudicotyledons</taxon>
        <taxon>Gunneridae</taxon>
        <taxon>Pentapetalae</taxon>
        <taxon>asterids</taxon>
        <taxon>lamiids</taxon>
        <taxon>Solanales</taxon>
        <taxon>Solanaceae</taxon>
        <taxon>Solanoideae</taxon>
        <taxon>Solaneae</taxon>
        <taxon>Solanum</taxon>
        <taxon>Solanum subgen. Lycopersicon</taxon>
    </lineage>
</organism>
<proteinExistence type="predicted"/>
<evidence type="ECO:0000313" key="1">
    <source>
        <dbReference type="EMBL" id="TMW99408.1"/>
    </source>
</evidence>
<accession>A0A6N2BZK7</accession>